<keyword evidence="2" id="KW-0378">Hydrolase</keyword>
<keyword evidence="4" id="KW-0067">ATP-binding</keyword>
<dbReference type="Proteomes" id="UP001225596">
    <property type="component" value="Unassembled WGS sequence"/>
</dbReference>
<dbReference type="Gene3D" id="3.40.50.300">
    <property type="entry name" value="P-loop containing nucleotide triphosphate hydrolases"/>
    <property type="match status" value="1"/>
</dbReference>
<gene>
    <name evidence="6" type="ORF">Q8A64_14995</name>
</gene>
<evidence type="ECO:0000313" key="7">
    <source>
        <dbReference type="Proteomes" id="UP001225596"/>
    </source>
</evidence>
<accession>A0ABU1BS63</accession>
<evidence type="ECO:0000313" key="6">
    <source>
        <dbReference type="EMBL" id="MDQ9171719.1"/>
    </source>
</evidence>
<dbReference type="PANTHER" id="PTHR11070">
    <property type="entry name" value="UVRD / RECB / PCRA DNA HELICASE FAMILY MEMBER"/>
    <property type="match status" value="1"/>
</dbReference>
<dbReference type="InterPro" id="IPR027417">
    <property type="entry name" value="P-loop_NTPase"/>
</dbReference>
<dbReference type="InterPro" id="IPR000212">
    <property type="entry name" value="DNA_helicase_UvrD/REP"/>
</dbReference>
<name>A0ABU1BS63_9BURK</name>
<sequence length="472" mass="51617">MAPNYDLLAVRRGTVTAPAGCGKTQLIADTLGRYIERKPILILTHTNAGVNALRIRLHRANVRQSAYRVMTIDGFAMRLVGSFPLRSGLPNHVLALSNPRNDYPAIREAAGRLLQAGHISDVLASSYSRIIVDEYQDCATSQHIIVTWAAEVLPTCVLGDPMQAIFGFGGTQLVDWTTDVLRYFPPVCELQTPWRWQRAGTEALGHWLLTSRQTLQMGGALDLRSAPTELSWMELNPATSDQQRMAAARINAPHRDGTVLVIGDSVNAQGRRQVASQTPGATNVEPVDLRDLTEFSRTFDARAPNALERLVTFAGSLMTNVGAADLLRRVNSLRQGTARIAPTPCEAAAVEFTTMPSLANAMAVLRRIVEQANVRVYRPDMLRSCLSALQAASDGNCTFLEAAIREREKNRYVGRPLSRRAVGSTLLLKGLEADVAVVLHPESMDARHLYVALTRGAQRVVVCSQSPVLTPL</sequence>
<reference evidence="6 7" key="1">
    <citation type="submission" date="2023-08" db="EMBL/GenBank/DDBJ databases">
        <title>Oxalobacteraceae gen .nov., isolated from river sludge outside the plant.</title>
        <authorList>
            <person name="Zhao S.Y."/>
        </authorList>
    </citation>
    <scope>NUCLEOTIDE SEQUENCE [LARGE SCALE GENOMIC DNA]</scope>
    <source>
        <strain evidence="6 7">R-40</strain>
    </source>
</reference>
<dbReference type="Pfam" id="PF00580">
    <property type="entry name" value="UvrD-helicase"/>
    <property type="match status" value="2"/>
</dbReference>
<feature type="domain" description="UvrD-like helicase ATP-binding" evidence="5">
    <location>
        <begin position="117"/>
        <end position="171"/>
    </location>
</feature>
<protein>
    <submittedName>
        <fullName evidence="6">UvrD-helicase domain-containing protein</fullName>
    </submittedName>
</protein>
<evidence type="ECO:0000259" key="5">
    <source>
        <dbReference type="Pfam" id="PF00580"/>
    </source>
</evidence>
<keyword evidence="1" id="KW-0547">Nucleotide-binding</keyword>
<evidence type="ECO:0000256" key="4">
    <source>
        <dbReference type="ARBA" id="ARBA00022840"/>
    </source>
</evidence>
<dbReference type="RefSeq" id="WP_338437664.1">
    <property type="nucleotide sequence ID" value="NZ_JAUYVH010000012.1"/>
</dbReference>
<dbReference type="SUPFAM" id="SSF52540">
    <property type="entry name" value="P-loop containing nucleoside triphosphate hydrolases"/>
    <property type="match status" value="1"/>
</dbReference>
<evidence type="ECO:0000256" key="2">
    <source>
        <dbReference type="ARBA" id="ARBA00022801"/>
    </source>
</evidence>
<evidence type="ECO:0000256" key="3">
    <source>
        <dbReference type="ARBA" id="ARBA00022806"/>
    </source>
</evidence>
<feature type="domain" description="UvrD-like helicase ATP-binding" evidence="5">
    <location>
        <begin position="14"/>
        <end position="92"/>
    </location>
</feature>
<keyword evidence="7" id="KW-1185">Reference proteome</keyword>
<dbReference type="PANTHER" id="PTHR11070:SF63">
    <property type="entry name" value="DNA HELICASE IV"/>
    <property type="match status" value="1"/>
</dbReference>
<comment type="caution">
    <text evidence="6">The sequence shown here is derived from an EMBL/GenBank/DDBJ whole genome shotgun (WGS) entry which is preliminary data.</text>
</comment>
<evidence type="ECO:0000256" key="1">
    <source>
        <dbReference type="ARBA" id="ARBA00022741"/>
    </source>
</evidence>
<keyword evidence="3" id="KW-0347">Helicase</keyword>
<proteinExistence type="predicted"/>
<dbReference type="InterPro" id="IPR014016">
    <property type="entry name" value="UvrD-like_ATP-bd"/>
</dbReference>
<organism evidence="6 7">
    <name type="scientific">Keguizhuia sedimenti</name>
    <dbReference type="NCBI Taxonomy" id="3064264"/>
    <lineage>
        <taxon>Bacteria</taxon>
        <taxon>Pseudomonadati</taxon>
        <taxon>Pseudomonadota</taxon>
        <taxon>Betaproteobacteria</taxon>
        <taxon>Burkholderiales</taxon>
        <taxon>Oxalobacteraceae</taxon>
        <taxon>Keguizhuia</taxon>
    </lineage>
</organism>
<dbReference type="EMBL" id="JAUYVH010000012">
    <property type="protein sequence ID" value="MDQ9171719.1"/>
    <property type="molecule type" value="Genomic_DNA"/>
</dbReference>